<feature type="transmembrane region" description="Helical" evidence="1">
    <location>
        <begin position="40"/>
        <end position="58"/>
    </location>
</feature>
<dbReference type="Proteomes" id="UP000824160">
    <property type="component" value="Unassembled WGS sequence"/>
</dbReference>
<accession>A0A9D1H7V6</accession>
<dbReference type="InterPro" id="IPR010718">
    <property type="entry name" value="DUF1294"/>
</dbReference>
<gene>
    <name evidence="2" type="ORF">IAC43_03465</name>
</gene>
<dbReference type="EMBL" id="DVLW01000094">
    <property type="protein sequence ID" value="HIT94219.1"/>
    <property type="molecule type" value="Genomic_DNA"/>
</dbReference>
<dbReference type="Pfam" id="PF06961">
    <property type="entry name" value="DUF1294"/>
    <property type="match status" value="1"/>
</dbReference>
<dbReference type="InterPro" id="IPR012156">
    <property type="entry name" value="Cold_shock_CspA"/>
</dbReference>
<dbReference type="GO" id="GO:0003676">
    <property type="term" value="F:nucleic acid binding"/>
    <property type="evidence" value="ECO:0007669"/>
    <property type="project" value="InterPro"/>
</dbReference>
<reference evidence="2" key="2">
    <citation type="journal article" date="2021" name="PeerJ">
        <title>Extensive microbial diversity within the chicken gut microbiome revealed by metagenomics and culture.</title>
        <authorList>
            <person name="Gilroy R."/>
            <person name="Ravi A."/>
            <person name="Getino M."/>
            <person name="Pursley I."/>
            <person name="Horton D.L."/>
            <person name="Alikhan N.F."/>
            <person name="Baker D."/>
            <person name="Gharbi K."/>
            <person name="Hall N."/>
            <person name="Watson M."/>
            <person name="Adriaenssens E.M."/>
            <person name="Foster-Nyarko E."/>
            <person name="Jarju S."/>
            <person name="Secka A."/>
            <person name="Antonio M."/>
            <person name="Oren A."/>
            <person name="Chaudhuri R.R."/>
            <person name="La Ragione R."/>
            <person name="Hildebrand F."/>
            <person name="Pallen M.J."/>
        </authorList>
    </citation>
    <scope>NUCLEOTIDE SEQUENCE</scope>
    <source>
        <strain evidence="2">ChiBcec7-5410</strain>
    </source>
</reference>
<evidence type="ECO:0000256" key="1">
    <source>
        <dbReference type="SAM" id="Phobius"/>
    </source>
</evidence>
<dbReference type="PIRSF" id="PIRSF002599">
    <property type="entry name" value="Cold_shock_A"/>
    <property type="match status" value="1"/>
</dbReference>
<keyword evidence="1" id="KW-0472">Membrane</keyword>
<feature type="transmembrane region" description="Helical" evidence="1">
    <location>
        <begin position="70"/>
        <end position="90"/>
    </location>
</feature>
<keyword evidence="1" id="KW-1133">Transmembrane helix</keyword>
<organism evidence="2 3">
    <name type="scientific">Candidatus Faecivivens stercoripullorum</name>
    <dbReference type="NCBI Taxonomy" id="2840805"/>
    <lineage>
        <taxon>Bacteria</taxon>
        <taxon>Bacillati</taxon>
        <taxon>Bacillota</taxon>
        <taxon>Clostridia</taxon>
        <taxon>Eubacteriales</taxon>
        <taxon>Oscillospiraceae</taxon>
        <taxon>Oscillospiraceae incertae sedis</taxon>
        <taxon>Candidatus Faecivivens</taxon>
    </lineage>
</organism>
<comment type="caution">
    <text evidence="2">The sequence shown here is derived from an EMBL/GenBank/DDBJ whole genome shotgun (WGS) entry which is preliminary data.</text>
</comment>
<evidence type="ECO:0000313" key="2">
    <source>
        <dbReference type="EMBL" id="HIT94219.1"/>
    </source>
</evidence>
<name>A0A9D1H7V6_9FIRM</name>
<keyword evidence="1" id="KW-0812">Transmembrane</keyword>
<sequence length="96" mass="11062">MTLLGKCLLTYLLIVNLLAFILCGLDKWKAKRGYWRVPERILFGMSFLGGGAAFWLGMELFRHKTRHLSFRILIPLSVVLWIGIIIWLLMKGVLTV</sequence>
<dbReference type="AlphaFoldDB" id="A0A9D1H7V6"/>
<evidence type="ECO:0000313" key="3">
    <source>
        <dbReference type="Proteomes" id="UP000824160"/>
    </source>
</evidence>
<proteinExistence type="predicted"/>
<reference evidence="2" key="1">
    <citation type="submission" date="2020-10" db="EMBL/GenBank/DDBJ databases">
        <authorList>
            <person name="Gilroy R."/>
        </authorList>
    </citation>
    <scope>NUCLEOTIDE SEQUENCE</scope>
    <source>
        <strain evidence="2">ChiBcec7-5410</strain>
    </source>
</reference>
<feature type="transmembrane region" description="Helical" evidence="1">
    <location>
        <begin position="7"/>
        <end position="28"/>
    </location>
</feature>
<protein>
    <submittedName>
        <fullName evidence="2">DUF1294 domain-containing protein</fullName>
    </submittedName>
</protein>